<dbReference type="Gene3D" id="2.10.109.10">
    <property type="entry name" value="Umud Fragment, subunit A"/>
    <property type="match status" value="1"/>
</dbReference>
<evidence type="ECO:0000256" key="5">
    <source>
        <dbReference type="ARBA" id="ARBA00023204"/>
    </source>
</evidence>
<dbReference type="RefSeq" id="WP_051514232.1">
    <property type="nucleotide sequence ID" value="NZ_AONB01000003.1"/>
</dbReference>
<reference evidence="9 10" key="2">
    <citation type="journal article" date="2015" name="Syst. Appl. Microbiol.">
        <title>Nitrincola nitratireducens sp. nov. isolated from a haloalkaline crater lake.</title>
        <authorList>
            <person name="Singh A."/>
            <person name="Vaidya B."/>
            <person name="Tanuku N.R."/>
            <person name="Pinnaka A.K."/>
        </authorList>
    </citation>
    <scope>NUCLEOTIDE SEQUENCE [LARGE SCALE GENOMIC DNA]</scope>
    <source>
        <strain evidence="9 10">AK23</strain>
    </source>
</reference>
<dbReference type="OrthoDB" id="9787787at2"/>
<evidence type="ECO:0000256" key="7">
    <source>
        <dbReference type="RuleBase" id="RU003991"/>
    </source>
</evidence>
<dbReference type="AlphaFoldDB" id="W9VP58"/>
<dbReference type="InterPro" id="IPR050077">
    <property type="entry name" value="LexA_repressor"/>
</dbReference>
<dbReference type="GO" id="GO:0009432">
    <property type="term" value="P:SOS response"/>
    <property type="evidence" value="ECO:0007669"/>
    <property type="project" value="UniProtKB-KW"/>
</dbReference>
<dbReference type="InterPro" id="IPR039418">
    <property type="entry name" value="LexA-like"/>
</dbReference>
<proteinExistence type="inferred from homology"/>
<dbReference type="GO" id="GO:0006355">
    <property type="term" value="P:regulation of DNA-templated transcription"/>
    <property type="evidence" value="ECO:0007669"/>
    <property type="project" value="InterPro"/>
</dbReference>
<dbReference type="InterPro" id="IPR006197">
    <property type="entry name" value="Peptidase_S24_LexA"/>
</dbReference>
<feature type="domain" description="Peptidase S24/S26A/S26B/S26C" evidence="8">
    <location>
        <begin position="20"/>
        <end position="135"/>
    </location>
</feature>
<reference evidence="10" key="1">
    <citation type="submission" date="2012-11" db="EMBL/GenBank/DDBJ databases">
        <authorList>
            <person name="Singh A."/>
            <person name="Pinnaka A.K."/>
            <person name="Vaidya B."/>
        </authorList>
    </citation>
    <scope>NUCLEOTIDE SEQUENCE [LARGE SCALE GENOMIC DNA]</scope>
    <source>
        <strain evidence="10">AK23</strain>
    </source>
</reference>
<dbReference type="InterPro" id="IPR036286">
    <property type="entry name" value="LexA/Signal_pep-like_sf"/>
</dbReference>
<evidence type="ECO:0000259" key="8">
    <source>
        <dbReference type="Pfam" id="PF00717"/>
    </source>
</evidence>
<organism evidence="9 10">
    <name type="scientific">Nitrincola nitratireducens</name>
    <dbReference type="NCBI Taxonomy" id="1229521"/>
    <lineage>
        <taxon>Bacteria</taxon>
        <taxon>Pseudomonadati</taxon>
        <taxon>Pseudomonadota</taxon>
        <taxon>Gammaproteobacteria</taxon>
        <taxon>Oceanospirillales</taxon>
        <taxon>Oceanospirillaceae</taxon>
        <taxon>Nitrincola</taxon>
    </lineage>
</organism>
<keyword evidence="4 7" id="KW-0068">Autocatalytic cleavage</keyword>
<keyword evidence="6" id="KW-0742">SOS response</keyword>
<comment type="caution">
    <text evidence="9">The sequence shown here is derived from an EMBL/GenBank/DDBJ whole genome shotgun (WGS) entry which is preliminary data.</text>
</comment>
<gene>
    <name evidence="9" type="ORF">D791_01149</name>
</gene>
<dbReference type="PANTHER" id="PTHR33516">
    <property type="entry name" value="LEXA REPRESSOR"/>
    <property type="match status" value="1"/>
</dbReference>
<dbReference type="SUPFAM" id="SSF51306">
    <property type="entry name" value="LexA/Signal peptidase"/>
    <property type="match status" value="1"/>
</dbReference>
<evidence type="ECO:0000256" key="1">
    <source>
        <dbReference type="ARBA" id="ARBA00007484"/>
    </source>
</evidence>
<dbReference type="GO" id="GO:0003677">
    <property type="term" value="F:DNA binding"/>
    <property type="evidence" value="ECO:0007669"/>
    <property type="project" value="InterPro"/>
</dbReference>
<dbReference type="PRINTS" id="PR00726">
    <property type="entry name" value="LEXASERPTASE"/>
</dbReference>
<dbReference type="GO" id="GO:0016787">
    <property type="term" value="F:hydrolase activity"/>
    <property type="evidence" value="ECO:0007669"/>
    <property type="project" value="UniProtKB-KW"/>
</dbReference>
<accession>W9VP58</accession>
<dbReference type="CDD" id="cd06529">
    <property type="entry name" value="S24_LexA-like"/>
    <property type="match status" value="1"/>
</dbReference>
<dbReference type="PANTHER" id="PTHR33516:SF2">
    <property type="entry name" value="LEXA REPRESSOR-RELATED"/>
    <property type="match status" value="1"/>
</dbReference>
<keyword evidence="2" id="KW-0227">DNA damage</keyword>
<evidence type="ECO:0000313" key="10">
    <source>
        <dbReference type="Proteomes" id="UP000019464"/>
    </source>
</evidence>
<keyword evidence="10" id="KW-1185">Reference proteome</keyword>
<dbReference type="Pfam" id="PF00717">
    <property type="entry name" value="Peptidase_S24"/>
    <property type="match status" value="1"/>
</dbReference>
<dbReference type="PATRIC" id="fig|1229521.3.peg.1151"/>
<evidence type="ECO:0000256" key="2">
    <source>
        <dbReference type="ARBA" id="ARBA00022763"/>
    </source>
</evidence>
<dbReference type="STRING" id="1229521.D791_01149"/>
<evidence type="ECO:0000313" key="9">
    <source>
        <dbReference type="EMBL" id="EXJ12260.1"/>
    </source>
</evidence>
<protein>
    <recommendedName>
        <fullName evidence="8">Peptidase S24/S26A/S26B/S26C domain-containing protein</fullName>
    </recommendedName>
</protein>
<name>W9VP58_9GAMM</name>
<keyword evidence="3 7" id="KW-0378">Hydrolase</keyword>
<dbReference type="EMBL" id="AONB01000003">
    <property type="protein sequence ID" value="EXJ12260.1"/>
    <property type="molecule type" value="Genomic_DNA"/>
</dbReference>
<dbReference type="Proteomes" id="UP000019464">
    <property type="component" value="Unassembled WGS sequence"/>
</dbReference>
<sequence>MNIPPLTPHPEQHTHQLKIPLFLERVSAGFPSPAQGYVEHMLDLNQLCVQHPSATFFVRVQGDSMIDAGIYAMDILIVDCSLDVRHQDIIVASLDGEMTVKQFEQHPKPRLVPCNPAYPPIEINESHQFEIFGVVTNIIRKITRASANPHKKQPLKTHPLHTDK</sequence>
<dbReference type="GO" id="GO:0006281">
    <property type="term" value="P:DNA repair"/>
    <property type="evidence" value="ECO:0007669"/>
    <property type="project" value="UniProtKB-KW"/>
</dbReference>
<evidence type="ECO:0000256" key="3">
    <source>
        <dbReference type="ARBA" id="ARBA00022801"/>
    </source>
</evidence>
<dbReference type="InterPro" id="IPR015927">
    <property type="entry name" value="Peptidase_S24_S26A/B/C"/>
</dbReference>
<comment type="similarity">
    <text evidence="1 7">Belongs to the peptidase S24 family.</text>
</comment>
<keyword evidence="5" id="KW-0234">DNA repair</keyword>
<dbReference type="NCBIfam" id="NF007621">
    <property type="entry name" value="PRK10276.1"/>
    <property type="match status" value="1"/>
</dbReference>
<evidence type="ECO:0000256" key="4">
    <source>
        <dbReference type="ARBA" id="ARBA00022813"/>
    </source>
</evidence>
<evidence type="ECO:0000256" key="6">
    <source>
        <dbReference type="ARBA" id="ARBA00023236"/>
    </source>
</evidence>